<sequence>MKPILDLKRSKMEVKMAFESCLRTLGWRSSTGSMKNDFVTRTGKTIDIVLGVNQPNEAFRPVLPIIINTESTTHDIVDSVLTSIQDINAKVCIVVNSSISLFIMDQTSQNPVNIGEIPFESNNEEGIKFSSLLSANDFQETNLVAYFDTLYKTKLPAIKLEAIIKSITSDESKAMEVLRLYLELEGFEGEIVDNALKDVGINIFLKNEMASEPNPNVQSYAERQSNKSGHDNTRFSLCDGPFLSKRQFVLAVVTQYIKDHPSVTLKDLEIRFPSEIISKVRGVVRTWAQVKLWADQYGPDILGRYCSKEDERLKLIDGTEVVVNSQWGAVNFPRFLAIAKTLYNVRSNSPYEGIEHVPDNDYKTDNVDTGRAQNFKFSMAGIKIGETVIFDPTQIEVKVASNDTIEYRGKIYRLSNFVRNFLPDNMRTPSDKYRGPNYFSYKGNTLTSLRKDTCQKQDPIEQSEEQSNEKSKGIQISLNSFNTFKTKK</sequence>
<organism evidence="2 3">
    <name type="scientific">Xylanibacter brevis</name>
    <dbReference type="NCBI Taxonomy" id="83231"/>
    <lineage>
        <taxon>Bacteria</taxon>
        <taxon>Pseudomonadati</taxon>
        <taxon>Bacteroidota</taxon>
        <taxon>Bacteroidia</taxon>
        <taxon>Bacteroidales</taxon>
        <taxon>Prevotellaceae</taxon>
        <taxon>Xylanibacter</taxon>
    </lineage>
</organism>
<evidence type="ECO:0000313" key="2">
    <source>
        <dbReference type="EMBL" id="MCF2564784.1"/>
    </source>
</evidence>
<name>A0ABS9CKS3_9BACT</name>
<comment type="caution">
    <text evidence="2">The sequence shown here is derived from an EMBL/GenBank/DDBJ whole genome shotgun (WGS) entry which is preliminary data.</text>
</comment>
<dbReference type="EMBL" id="JADYTN010000038">
    <property type="protein sequence ID" value="MCF2564784.1"/>
    <property type="molecule type" value="Genomic_DNA"/>
</dbReference>
<gene>
    <name evidence="2" type="ORF">I6E12_11825</name>
</gene>
<proteinExistence type="predicted"/>
<dbReference type="RefSeq" id="WP_301638658.1">
    <property type="nucleotide sequence ID" value="NZ_JADYTN010000038.1"/>
</dbReference>
<accession>A0ABS9CKS3</accession>
<feature type="region of interest" description="Disordered" evidence="1">
    <location>
        <begin position="453"/>
        <end position="474"/>
    </location>
</feature>
<keyword evidence="3" id="KW-1185">Reference proteome</keyword>
<reference evidence="2 3" key="1">
    <citation type="submission" date="2020-12" db="EMBL/GenBank/DDBJ databases">
        <title>Whole genome sequences of gut porcine anaerobes.</title>
        <authorList>
            <person name="Kubasova T."/>
            <person name="Jahodarova E."/>
            <person name="Rychlik I."/>
        </authorList>
    </citation>
    <scope>NUCLEOTIDE SEQUENCE [LARGE SCALE GENOMIC DNA]</scope>
    <source>
        <strain evidence="2 3">An925</strain>
    </source>
</reference>
<evidence type="ECO:0000313" key="3">
    <source>
        <dbReference type="Proteomes" id="UP001200470"/>
    </source>
</evidence>
<evidence type="ECO:0000256" key="1">
    <source>
        <dbReference type="SAM" id="MobiDB-lite"/>
    </source>
</evidence>
<dbReference type="Proteomes" id="UP001200470">
    <property type="component" value="Unassembled WGS sequence"/>
</dbReference>
<protein>
    <submittedName>
        <fullName evidence="2">Uncharacterized protein</fullName>
    </submittedName>
</protein>